<dbReference type="InterPro" id="IPR051468">
    <property type="entry name" value="Fungal_SecMetab_SDRs"/>
</dbReference>
<dbReference type="PANTHER" id="PTHR43544:SF26">
    <property type="entry name" value="SHORT CHAIN DEHYDROGENASE_REDUCTASE FAMILY OXIDOREDUCTASE (JCVI)"/>
    <property type="match status" value="1"/>
</dbReference>
<reference evidence="2 3" key="1">
    <citation type="journal article" date="2024" name="Front Chem Biol">
        <title>Unveiling the potential of Daldinia eschscholtzii MFLUCC 19-0629 through bioactivity and bioinformatics studies for enhanced sustainable agriculture production.</title>
        <authorList>
            <person name="Brooks S."/>
            <person name="Weaver J.A."/>
            <person name="Klomchit A."/>
            <person name="Alharthi S.A."/>
            <person name="Onlamun T."/>
            <person name="Nurani R."/>
            <person name="Vong T.K."/>
            <person name="Alberti F."/>
            <person name="Greco C."/>
        </authorList>
    </citation>
    <scope>NUCLEOTIDE SEQUENCE [LARGE SCALE GENOMIC DNA]</scope>
    <source>
        <strain evidence="2">MFLUCC 19-0629</strain>
    </source>
</reference>
<protein>
    <submittedName>
        <fullName evidence="2">Uncharacterized protein</fullName>
    </submittedName>
</protein>
<dbReference type="PRINTS" id="PR00081">
    <property type="entry name" value="GDHRDH"/>
</dbReference>
<dbReference type="Proteomes" id="UP001369815">
    <property type="component" value="Unassembled WGS sequence"/>
</dbReference>
<dbReference type="Gene3D" id="3.40.50.720">
    <property type="entry name" value="NAD(P)-binding Rossmann-like Domain"/>
    <property type="match status" value="1"/>
</dbReference>
<comment type="similarity">
    <text evidence="1">Belongs to the short-chain dehydrogenases/reductases (SDR) family.</text>
</comment>
<comment type="caution">
    <text evidence="2">The sequence shown here is derived from an EMBL/GenBank/DDBJ whole genome shotgun (WGS) entry which is preliminary data.</text>
</comment>
<keyword evidence="3" id="KW-1185">Reference proteome</keyword>
<dbReference type="GO" id="GO:0005737">
    <property type="term" value="C:cytoplasm"/>
    <property type="evidence" value="ECO:0007669"/>
    <property type="project" value="TreeGrafter"/>
</dbReference>
<dbReference type="AlphaFoldDB" id="A0AAX6MH45"/>
<dbReference type="EMBL" id="JBANMG010000006">
    <property type="protein sequence ID" value="KAK6952028.1"/>
    <property type="molecule type" value="Genomic_DNA"/>
</dbReference>
<evidence type="ECO:0000313" key="2">
    <source>
        <dbReference type="EMBL" id="KAK6952028.1"/>
    </source>
</evidence>
<evidence type="ECO:0000313" key="3">
    <source>
        <dbReference type="Proteomes" id="UP001369815"/>
    </source>
</evidence>
<dbReference type="InterPro" id="IPR036291">
    <property type="entry name" value="NAD(P)-bd_dom_sf"/>
</dbReference>
<organism evidence="2 3">
    <name type="scientific">Daldinia eschscholtzii</name>
    <dbReference type="NCBI Taxonomy" id="292717"/>
    <lineage>
        <taxon>Eukaryota</taxon>
        <taxon>Fungi</taxon>
        <taxon>Dikarya</taxon>
        <taxon>Ascomycota</taxon>
        <taxon>Pezizomycotina</taxon>
        <taxon>Sordariomycetes</taxon>
        <taxon>Xylariomycetidae</taxon>
        <taxon>Xylariales</taxon>
        <taxon>Hypoxylaceae</taxon>
        <taxon>Daldinia</taxon>
    </lineage>
</organism>
<dbReference type="GO" id="GO:0016491">
    <property type="term" value="F:oxidoreductase activity"/>
    <property type="evidence" value="ECO:0007669"/>
    <property type="project" value="TreeGrafter"/>
</dbReference>
<proteinExistence type="inferred from homology"/>
<accession>A0AAX6MH45</accession>
<name>A0AAX6MH45_9PEZI</name>
<dbReference type="SUPFAM" id="SSF51735">
    <property type="entry name" value="NAD(P)-binding Rossmann-fold domains"/>
    <property type="match status" value="1"/>
</dbReference>
<dbReference type="PANTHER" id="PTHR43544">
    <property type="entry name" value="SHORT-CHAIN DEHYDROGENASE/REDUCTASE"/>
    <property type="match status" value="1"/>
</dbReference>
<dbReference type="InterPro" id="IPR002347">
    <property type="entry name" value="SDR_fam"/>
</dbReference>
<dbReference type="Pfam" id="PF00106">
    <property type="entry name" value="adh_short"/>
    <property type="match status" value="1"/>
</dbReference>
<gene>
    <name evidence="2" type="ORF">Daesc_006554</name>
</gene>
<evidence type="ECO:0000256" key="1">
    <source>
        <dbReference type="ARBA" id="ARBA00006484"/>
    </source>
</evidence>
<sequence length="248" mass="26623">MTQTIVLISGANRGLGEGLAKRFLAQPNHTVIAANRNPRHPTSVALADLPKGQGSRLIVVKVDATVERDAFDAVKTLREAHGIDHLDIVIANAGVSFVWPAVKDVKIDDIRAHVEPNAYGVVTLYQATRPLLQQSQREPIFTPIGSSAGFIGKQPPIPNAAYGPSKAALHWFTVRINAENDWLNAFVMGPGWVQTELGNTGARGLGMDQAPLGVDQSCDGMVQMLAVSTKAKHGGKMVSYDGEITSEW</sequence>